<dbReference type="Pfam" id="PF13847">
    <property type="entry name" value="Methyltransf_31"/>
    <property type="match status" value="1"/>
</dbReference>
<dbReference type="OrthoDB" id="7365827at2"/>
<evidence type="ECO:0000313" key="2">
    <source>
        <dbReference type="EMBL" id="SEG16468.1"/>
    </source>
</evidence>
<dbReference type="GO" id="GO:0008168">
    <property type="term" value="F:methyltransferase activity"/>
    <property type="evidence" value="ECO:0007669"/>
    <property type="project" value="UniProtKB-KW"/>
</dbReference>
<dbReference type="InterPro" id="IPR029063">
    <property type="entry name" value="SAM-dependent_MTases_sf"/>
</dbReference>
<dbReference type="Proteomes" id="UP000242850">
    <property type="component" value="Unassembled WGS sequence"/>
</dbReference>
<proteinExistence type="predicted"/>
<dbReference type="PANTHER" id="PTHR43861">
    <property type="entry name" value="TRANS-ACONITATE 2-METHYLTRANSFERASE-RELATED"/>
    <property type="match status" value="1"/>
</dbReference>
<feature type="domain" description="Methyltransferase" evidence="1">
    <location>
        <begin position="35"/>
        <end position="150"/>
    </location>
</feature>
<organism evidence="2 3">
    <name type="scientific">Caloramator fervidus</name>
    <dbReference type="NCBI Taxonomy" id="29344"/>
    <lineage>
        <taxon>Bacteria</taxon>
        <taxon>Bacillati</taxon>
        <taxon>Bacillota</taxon>
        <taxon>Clostridia</taxon>
        <taxon>Eubacteriales</taxon>
        <taxon>Clostridiaceae</taxon>
        <taxon>Caloramator</taxon>
    </lineage>
</organism>
<dbReference type="Gene3D" id="3.40.50.150">
    <property type="entry name" value="Vaccinia Virus protein VP39"/>
    <property type="match status" value="1"/>
</dbReference>
<dbReference type="InterPro" id="IPR025714">
    <property type="entry name" value="Methyltranfer_dom"/>
</dbReference>
<dbReference type="SUPFAM" id="SSF53335">
    <property type="entry name" value="S-adenosyl-L-methionine-dependent methyltransferases"/>
    <property type="match status" value="1"/>
</dbReference>
<keyword evidence="3" id="KW-1185">Reference proteome</keyword>
<accession>A0A1H5XXT2</accession>
<keyword evidence="2" id="KW-0489">Methyltransferase</keyword>
<sequence>MKVREFFNNIANKWDEIAKHDENKLKKIIHLSKVKPNSKILDVGTGTGILLKYLLETNPQKITAIDISENMIEKAKEKFDDKRLEFIVSDIFDFNQKGYDYIFLYSVYPHIQNKELLFKHLSHLLNSNGKVIIAHSESKEKINEIHKQNPIFEKDHLPPVEVTENIMKKYFEIDEKIDDQDMYYISGIKK</sequence>
<evidence type="ECO:0000313" key="3">
    <source>
        <dbReference type="Proteomes" id="UP000242850"/>
    </source>
</evidence>
<protein>
    <submittedName>
        <fullName evidence="2">Demethylmenaquinone methyltransferase / 2-methoxy-6-polyprenyl-1,4-benzoquinol methylase</fullName>
    </submittedName>
</protein>
<dbReference type="CDD" id="cd02440">
    <property type="entry name" value="AdoMet_MTases"/>
    <property type="match status" value="1"/>
</dbReference>
<dbReference type="GO" id="GO:0032259">
    <property type="term" value="P:methylation"/>
    <property type="evidence" value="ECO:0007669"/>
    <property type="project" value="UniProtKB-KW"/>
</dbReference>
<evidence type="ECO:0000259" key="1">
    <source>
        <dbReference type="Pfam" id="PF13847"/>
    </source>
</evidence>
<reference evidence="3" key="1">
    <citation type="submission" date="2016-10" db="EMBL/GenBank/DDBJ databases">
        <authorList>
            <person name="Varghese N."/>
            <person name="Submissions S."/>
        </authorList>
    </citation>
    <scope>NUCLEOTIDE SEQUENCE [LARGE SCALE GENOMIC DNA]</scope>
    <source>
        <strain evidence="3">DSM 5463</strain>
    </source>
</reference>
<dbReference type="RefSeq" id="WP_103896763.1">
    <property type="nucleotide sequence ID" value="NZ_FNUK01000043.1"/>
</dbReference>
<dbReference type="EMBL" id="FNUK01000043">
    <property type="protein sequence ID" value="SEG16468.1"/>
    <property type="molecule type" value="Genomic_DNA"/>
</dbReference>
<keyword evidence="2" id="KW-0808">Transferase</keyword>
<name>A0A1H5XXT2_9CLOT</name>
<dbReference type="AlphaFoldDB" id="A0A1H5XXT2"/>
<gene>
    <name evidence="2" type="ORF">SAMN05660865_01893</name>
</gene>